<evidence type="ECO:0000313" key="2">
    <source>
        <dbReference type="EMBL" id="AEE52621.1"/>
    </source>
</evidence>
<accession>F4KXW2</accession>
<evidence type="ECO:0000313" key="3">
    <source>
        <dbReference type="Proteomes" id="UP000008461"/>
    </source>
</evidence>
<keyword evidence="1" id="KW-1133">Transmembrane helix</keyword>
<dbReference type="HOGENOM" id="CLU_070738_2_0_10"/>
<feature type="transmembrane region" description="Helical" evidence="1">
    <location>
        <begin position="167"/>
        <end position="185"/>
    </location>
</feature>
<dbReference type="EMBL" id="CP002691">
    <property type="protein sequence ID" value="AEE52621.1"/>
    <property type="molecule type" value="Genomic_DNA"/>
</dbReference>
<dbReference type="PANTHER" id="PTHR39419">
    <property type="entry name" value="SLL0814 PROTEIN"/>
    <property type="match status" value="1"/>
</dbReference>
<dbReference type="InterPro" id="IPR007354">
    <property type="entry name" value="CruF-like"/>
</dbReference>
<gene>
    <name evidence="2" type="ordered locus">Halhy_4787</name>
</gene>
<feature type="transmembrane region" description="Helical" evidence="1">
    <location>
        <begin position="32"/>
        <end position="50"/>
    </location>
</feature>
<keyword evidence="1" id="KW-0812">Transmembrane</keyword>
<dbReference type="KEGG" id="hhy:Halhy_4787"/>
<evidence type="ECO:0008006" key="4">
    <source>
        <dbReference type="Google" id="ProtNLM"/>
    </source>
</evidence>
<evidence type="ECO:0000256" key="1">
    <source>
        <dbReference type="SAM" id="Phobius"/>
    </source>
</evidence>
<feature type="transmembrane region" description="Helical" evidence="1">
    <location>
        <begin position="7"/>
        <end position="26"/>
    </location>
</feature>
<dbReference type="PANTHER" id="PTHR39419:SF1">
    <property type="entry name" value="SLL0814 PROTEIN"/>
    <property type="match status" value="1"/>
</dbReference>
<sequence length="210" mass="24285">MKWSKSTFAILYLAIIYLVGIVGILLPIHPEFIRLTPLNLLVSLVTVLLFHPAWQPKSVLTLVVFFVLGFFAEVFGVHTGLLFGEYYYEDVLGWKLWDTPIMIGVNWMLLGYCCGVTINHLLPRWTWWQKGPVAAALMVFLDFFIEPVAIAYNFWEWPGGVVPLQNYFGWYLVSLPLLLLFAYLQGQIRNKVAVALLLMQFVFFAVLRWF</sequence>
<dbReference type="RefSeq" id="WP_013767159.1">
    <property type="nucleotide sequence ID" value="NC_015510.1"/>
</dbReference>
<feature type="transmembrane region" description="Helical" evidence="1">
    <location>
        <begin position="101"/>
        <end position="122"/>
    </location>
</feature>
<dbReference type="Pfam" id="PF04240">
    <property type="entry name" value="Caroten_synth"/>
    <property type="match status" value="1"/>
</dbReference>
<keyword evidence="3" id="KW-1185">Reference proteome</keyword>
<dbReference type="eggNOG" id="COG2324">
    <property type="taxonomic scope" value="Bacteria"/>
</dbReference>
<name>F4KXW2_HALH1</name>
<reference key="2">
    <citation type="submission" date="2011-04" db="EMBL/GenBank/DDBJ databases">
        <title>Complete sequence of chromosome of Haliscomenobacter hydrossis DSM 1100.</title>
        <authorList>
            <consortium name="US DOE Joint Genome Institute (JGI-PGF)"/>
            <person name="Lucas S."/>
            <person name="Han J."/>
            <person name="Lapidus A."/>
            <person name="Bruce D."/>
            <person name="Goodwin L."/>
            <person name="Pitluck S."/>
            <person name="Peters L."/>
            <person name="Kyrpides N."/>
            <person name="Mavromatis K."/>
            <person name="Ivanova N."/>
            <person name="Ovchinnikova G."/>
            <person name="Pagani I."/>
            <person name="Daligault H."/>
            <person name="Detter J.C."/>
            <person name="Han C."/>
            <person name="Land M."/>
            <person name="Hauser L."/>
            <person name="Markowitz V."/>
            <person name="Cheng J.-F."/>
            <person name="Hugenholtz P."/>
            <person name="Woyke T."/>
            <person name="Wu D."/>
            <person name="Verbarg S."/>
            <person name="Frueling A."/>
            <person name="Brambilla E."/>
            <person name="Klenk H.-P."/>
            <person name="Eisen J.A."/>
        </authorList>
    </citation>
    <scope>NUCLEOTIDE SEQUENCE</scope>
    <source>
        <strain>DSM 1100</strain>
    </source>
</reference>
<dbReference type="AlphaFoldDB" id="F4KXW2"/>
<feature type="transmembrane region" description="Helical" evidence="1">
    <location>
        <begin position="192"/>
        <end position="209"/>
    </location>
</feature>
<feature type="transmembrane region" description="Helical" evidence="1">
    <location>
        <begin position="134"/>
        <end position="155"/>
    </location>
</feature>
<dbReference type="Proteomes" id="UP000008461">
    <property type="component" value="Chromosome"/>
</dbReference>
<organism evidence="2 3">
    <name type="scientific">Haliscomenobacter hydrossis (strain ATCC 27775 / DSM 1100 / LMG 10767 / O)</name>
    <dbReference type="NCBI Taxonomy" id="760192"/>
    <lineage>
        <taxon>Bacteria</taxon>
        <taxon>Pseudomonadati</taxon>
        <taxon>Bacteroidota</taxon>
        <taxon>Saprospiria</taxon>
        <taxon>Saprospirales</taxon>
        <taxon>Haliscomenobacteraceae</taxon>
        <taxon>Haliscomenobacter</taxon>
    </lineage>
</organism>
<keyword evidence="1" id="KW-0472">Membrane</keyword>
<proteinExistence type="predicted"/>
<protein>
    <recommendedName>
        <fullName evidence="4">Carotenoid biosynthesis protein</fullName>
    </recommendedName>
</protein>
<reference evidence="2 3" key="1">
    <citation type="journal article" date="2011" name="Stand. Genomic Sci.">
        <title>Complete genome sequence of Haliscomenobacter hydrossis type strain (O).</title>
        <authorList>
            <consortium name="US DOE Joint Genome Institute (JGI-PGF)"/>
            <person name="Daligault H."/>
            <person name="Lapidus A."/>
            <person name="Zeytun A."/>
            <person name="Nolan M."/>
            <person name="Lucas S."/>
            <person name="Del Rio T.G."/>
            <person name="Tice H."/>
            <person name="Cheng J.F."/>
            <person name="Tapia R."/>
            <person name="Han C."/>
            <person name="Goodwin L."/>
            <person name="Pitluck S."/>
            <person name="Liolios K."/>
            <person name="Pagani I."/>
            <person name="Ivanova N."/>
            <person name="Huntemann M."/>
            <person name="Mavromatis K."/>
            <person name="Mikhailova N."/>
            <person name="Pati A."/>
            <person name="Chen A."/>
            <person name="Palaniappan K."/>
            <person name="Land M."/>
            <person name="Hauser L."/>
            <person name="Brambilla E.M."/>
            <person name="Rohde M."/>
            <person name="Verbarg S."/>
            <person name="Goker M."/>
            <person name="Bristow J."/>
            <person name="Eisen J.A."/>
            <person name="Markowitz V."/>
            <person name="Hugenholtz P."/>
            <person name="Kyrpides N.C."/>
            <person name="Klenk H.P."/>
            <person name="Woyke T."/>
        </authorList>
    </citation>
    <scope>NUCLEOTIDE SEQUENCE [LARGE SCALE GENOMIC DNA]</scope>
    <source>
        <strain evidence="3">ATCC 27775 / DSM 1100 / LMG 10767 / O</strain>
    </source>
</reference>
<dbReference type="OrthoDB" id="9811293at2"/>
<feature type="transmembrane region" description="Helical" evidence="1">
    <location>
        <begin position="62"/>
        <end position="81"/>
    </location>
</feature>
<dbReference type="STRING" id="760192.Halhy_4787"/>